<dbReference type="EMBL" id="BAAAFD010000010">
    <property type="protein sequence ID" value="GAA0859135.1"/>
    <property type="molecule type" value="Genomic_DNA"/>
</dbReference>
<keyword evidence="6 7" id="KW-0143">Chaperone</keyword>
<dbReference type="Gene3D" id="1.10.287.110">
    <property type="entry name" value="DnaJ domain"/>
    <property type="match status" value="1"/>
</dbReference>
<proteinExistence type="inferred from homology"/>
<keyword evidence="5 7" id="KW-0472">Membrane</keyword>
<keyword evidence="4 7" id="KW-1133">Transmembrane helix</keyword>
<keyword evidence="3 7" id="KW-0812">Transmembrane</keyword>
<comment type="caution">
    <text evidence="9">The sequence shown here is derived from an EMBL/GenBank/DDBJ whole genome shotgun (WGS) entry which is preliminary data.</text>
</comment>
<evidence type="ECO:0000256" key="5">
    <source>
        <dbReference type="ARBA" id="ARBA00023136"/>
    </source>
</evidence>
<dbReference type="InterPro" id="IPR001623">
    <property type="entry name" value="DnaJ_domain"/>
</dbReference>
<dbReference type="SMART" id="SM00271">
    <property type="entry name" value="DnaJ"/>
    <property type="match status" value="1"/>
</dbReference>
<dbReference type="InterPro" id="IPR036869">
    <property type="entry name" value="J_dom_sf"/>
</dbReference>
<dbReference type="PRINTS" id="PR00625">
    <property type="entry name" value="JDOMAIN"/>
</dbReference>
<comment type="subunit">
    <text evidence="7">Homodimer.</text>
</comment>
<dbReference type="RefSeq" id="WP_343861686.1">
    <property type="nucleotide sequence ID" value="NZ_BAAAFD010000010.1"/>
</dbReference>
<protein>
    <recommendedName>
        <fullName evidence="7">Co-chaperone protein DjlA</fullName>
    </recommendedName>
</protein>
<dbReference type="NCBIfam" id="NF006948">
    <property type="entry name" value="PRK09430.1"/>
    <property type="match status" value="1"/>
</dbReference>
<dbReference type="InterPro" id="IPR050817">
    <property type="entry name" value="DjlA_DnaK_co-chaperone"/>
</dbReference>
<comment type="domain">
    <text evidence="7">The transmembrane domain is a dimerization domain.</text>
</comment>
<reference evidence="10" key="1">
    <citation type="journal article" date="2019" name="Int. J. Syst. Evol. Microbiol.">
        <title>The Global Catalogue of Microorganisms (GCM) 10K type strain sequencing project: providing services to taxonomists for standard genome sequencing and annotation.</title>
        <authorList>
            <consortium name="The Broad Institute Genomics Platform"/>
            <consortium name="The Broad Institute Genome Sequencing Center for Infectious Disease"/>
            <person name="Wu L."/>
            <person name="Ma J."/>
        </authorList>
    </citation>
    <scope>NUCLEOTIDE SEQUENCE [LARGE SCALE GENOMIC DNA]</scope>
    <source>
        <strain evidence="10">JCM 15896</strain>
    </source>
</reference>
<evidence type="ECO:0000256" key="7">
    <source>
        <dbReference type="HAMAP-Rule" id="MF_01153"/>
    </source>
</evidence>
<comment type="subcellular location">
    <subcellularLocation>
        <location evidence="7">Cell inner membrane</location>
        <topology evidence="7">Single-pass type III membrane protein</topology>
    </subcellularLocation>
</comment>
<dbReference type="PROSITE" id="PS50076">
    <property type="entry name" value="DNAJ_2"/>
    <property type="match status" value="1"/>
</dbReference>
<dbReference type="CDD" id="cd07316">
    <property type="entry name" value="terB_like_DjlA"/>
    <property type="match status" value="1"/>
</dbReference>
<dbReference type="Gene3D" id="1.10.3680.10">
    <property type="entry name" value="TerB-like"/>
    <property type="match status" value="1"/>
</dbReference>
<sequence>MPFWGKVLGTLFGFMFGRIPGAVLGFFIGHLFDKGYSQDFNQMGGFSRFFTSQDELKSQAIFFHALFSVMGHVAKVDGQVTNEEIRMASSLMDQMDLQGDIRKEAQQAFREGKSPDFPVTDILNEFKTSCHGRRDVLQVFLEILIQAAFADGKLDPKEQQLLERVADKLGFKQHEFLYLLSMYEAEVRFRQAQHGRHGGQQRQRKQSAYTQQQSLADAYKILGINKADDAKQIKKAYRKLMSEHHPDKLVSKGLPKQAIEIAKAKAQDIQAAYEMVKQEKGFK</sequence>
<evidence type="ECO:0000313" key="9">
    <source>
        <dbReference type="EMBL" id="GAA0859135.1"/>
    </source>
</evidence>
<dbReference type="PANTHER" id="PTHR24074">
    <property type="entry name" value="CO-CHAPERONE PROTEIN DJLA"/>
    <property type="match status" value="1"/>
</dbReference>
<dbReference type="SUPFAM" id="SSF46565">
    <property type="entry name" value="Chaperone J-domain"/>
    <property type="match status" value="1"/>
</dbReference>
<name>A0ABP3X523_9ALTE</name>
<evidence type="ECO:0000259" key="8">
    <source>
        <dbReference type="PROSITE" id="PS50076"/>
    </source>
</evidence>
<dbReference type="Pfam" id="PF00226">
    <property type="entry name" value="DnaJ"/>
    <property type="match status" value="1"/>
</dbReference>
<dbReference type="SUPFAM" id="SSF158682">
    <property type="entry name" value="TerB-like"/>
    <property type="match status" value="1"/>
</dbReference>
<dbReference type="Pfam" id="PF05099">
    <property type="entry name" value="TerB"/>
    <property type="match status" value="1"/>
</dbReference>
<dbReference type="InterPro" id="IPR023749">
    <property type="entry name" value="DjlA"/>
</dbReference>
<evidence type="ECO:0000256" key="2">
    <source>
        <dbReference type="ARBA" id="ARBA00022519"/>
    </source>
</evidence>
<dbReference type="InterPro" id="IPR007791">
    <property type="entry name" value="DjlA_N"/>
</dbReference>
<dbReference type="Proteomes" id="UP001500359">
    <property type="component" value="Unassembled WGS sequence"/>
</dbReference>
<feature type="topological domain" description="Periplasmic" evidence="7">
    <location>
        <begin position="1"/>
        <end position="6"/>
    </location>
</feature>
<gene>
    <name evidence="7 9" type="primary">djlA</name>
    <name evidence="9" type="ORF">GCM10009114_31470</name>
</gene>
<feature type="domain" description="J" evidence="8">
    <location>
        <begin position="217"/>
        <end position="283"/>
    </location>
</feature>
<evidence type="ECO:0000256" key="4">
    <source>
        <dbReference type="ARBA" id="ARBA00022989"/>
    </source>
</evidence>
<dbReference type="CDD" id="cd06257">
    <property type="entry name" value="DnaJ"/>
    <property type="match status" value="1"/>
</dbReference>
<keyword evidence="10" id="KW-1185">Reference proteome</keyword>
<evidence type="ECO:0000313" key="10">
    <source>
        <dbReference type="Proteomes" id="UP001500359"/>
    </source>
</evidence>
<keyword evidence="1 7" id="KW-1003">Cell membrane</keyword>
<accession>A0ABP3X523</accession>
<dbReference type="HAMAP" id="MF_01153">
    <property type="entry name" value="DjlA"/>
    <property type="match status" value="1"/>
</dbReference>
<organism evidence="9 10">
    <name type="scientific">Aliiglaciecola litoralis</name>
    <dbReference type="NCBI Taxonomy" id="582857"/>
    <lineage>
        <taxon>Bacteria</taxon>
        <taxon>Pseudomonadati</taxon>
        <taxon>Pseudomonadota</taxon>
        <taxon>Gammaproteobacteria</taxon>
        <taxon>Alteromonadales</taxon>
        <taxon>Alteromonadaceae</taxon>
        <taxon>Aliiglaciecola</taxon>
    </lineage>
</organism>
<evidence type="ECO:0000256" key="3">
    <source>
        <dbReference type="ARBA" id="ARBA00022692"/>
    </source>
</evidence>
<keyword evidence="2 7" id="KW-0997">Cell inner membrane</keyword>
<feature type="topological domain" description="Cytoplasmic" evidence="7">
    <location>
        <begin position="31"/>
        <end position="283"/>
    </location>
</feature>
<evidence type="ECO:0000256" key="1">
    <source>
        <dbReference type="ARBA" id="ARBA00022475"/>
    </source>
</evidence>
<evidence type="ECO:0000256" key="6">
    <source>
        <dbReference type="ARBA" id="ARBA00023186"/>
    </source>
</evidence>
<dbReference type="InterPro" id="IPR029024">
    <property type="entry name" value="TerB-like"/>
</dbReference>
<comment type="function">
    <text evidence="7">Regulatory DnaK co-chaperone. Direct interaction between DnaK and DjlA is needed for the induction of the wcaABCDE operon, involved in the synthesis of a colanic acid polysaccharide capsule, possibly through activation of the RcsB/RcsC phosphotransfer signaling pathway. The colanic acid capsule may help the bacterium survive conditions outside the host.</text>
</comment>